<dbReference type="AlphaFoldDB" id="A0A6J7JHZ5"/>
<dbReference type="Pfam" id="PF06224">
    <property type="entry name" value="AlkZ-like"/>
    <property type="match status" value="1"/>
</dbReference>
<reference evidence="1" key="1">
    <citation type="submission" date="2020-05" db="EMBL/GenBank/DDBJ databases">
        <authorList>
            <person name="Chiriac C."/>
            <person name="Salcher M."/>
            <person name="Ghai R."/>
            <person name="Kavagutti S V."/>
        </authorList>
    </citation>
    <scope>NUCLEOTIDE SEQUENCE</scope>
</reference>
<evidence type="ECO:0000313" key="1">
    <source>
        <dbReference type="EMBL" id="CAB4942174.1"/>
    </source>
</evidence>
<organism evidence="1">
    <name type="scientific">freshwater metagenome</name>
    <dbReference type="NCBI Taxonomy" id="449393"/>
    <lineage>
        <taxon>unclassified sequences</taxon>
        <taxon>metagenomes</taxon>
        <taxon>ecological metagenomes</taxon>
    </lineage>
</organism>
<sequence>MPVLDGDELVGKVDATADREAGVLAVDAVHEDDDWSDARRARVDAELDALGEWLGLEVVRA</sequence>
<gene>
    <name evidence="1" type="ORF">UFOPK3662_01984</name>
</gene>
<dbReference type="InterPro" id="IPR009351">
    <property type="entry name" value="AlkZ-like"/>
</dbReference>
<dbReference type="EMBL" id="CAFBMW010000015">
    <property type="protein sequence ID" value="CAB4942174.1"/>
    <property type="molecule type" value="Genomic_DNA"/>
</dbReference>
<accession>A0A6J7JHZ5</accession>
<name>A0A6J7JHZ5_9ZZZZ</name>
<protein>
    <submittedName>
        <fullName evidence="1">Unannotated protein</fullName>
    </submittedName>
</protein>
<proteinExistence type="predicted"/>